<proteinExistence type="predicted"/>
<dbReference type="Proteomes" id="UP001642260">
    <property type="component" value="Unassembled WGS sequence"/>
</dbReference>
<dbReference type="EMBL" id="CAKOAT010735154">
    <property type="protein sequence ID" value="CAH8387025.1"/>
    <property type="molecule type" value="Genomic_DNA"/>
</dbReference>
<organism evidence="2 3">
    <name type="scientific">Eruca vesicaria subsp. sativa</name>
    <name type="common">Garden rocket</name>
    <name type="synonym">Eruca sativa</name>
    <dbReference type="NCBI Taxonomy" id="29727"/>
    <lineage>
        <taxon>Eukaryota</taxon>
        <taxon>Viridiplantae</taxon>
        <taxon>Streptophyta</taxon>
        <taxon>Embryophyta</taxon>
        <taxon>Tracheophyta</taxon>
        <taxon>Spermatophyta</taxon>
        <taxon>Magnoliopsida</taxon>
        <taxon>eudicotyledons</taxon>
        <taxon>Gunneridae</taxon>
        <taxon>Pentapetalae</taxon>
        <taxon>rosids</taxon>
        <taxon>malvids</taxon>
        <taxon>Brassicales</taxon>
        <taxon>Brassicaceae</taxon>
        <taxon>Brassiceae</taxon>
        <taxon>Eruca</taxon>
    </lineage>
</organism>
<comment type="caution">
    <text evidence="2">The sequence shown here is derived from an EMBL/GenBank/DDBJ whole genome shotgun (WGS) entry which is preliminary data.</text>
</comment>
<reference evidence="2 3" key="1">
    <citation type="submission" date="2022-03" db="EMBL/GenBank/DDBJ databases">
        <authorList>
            <person name="Macdonald S."/>
            <person name="Ahmed S."/>
            <person name="Newling K."/>
        </authorList>
    </citation>
    <scope>NUCLEOTIDE SEQUENCE [LARGE SCALE GENOMIC DNA]</scope>
</reference>
<accession>A0ABC8LT62</accession>
<dbReference type="PANTHER" id="PTHR33978:SF30">
    <property type="entry name" value="EXPRESSED PROTEIN"/>
    <property type="match status" value="1"/>
</dbReference>
<evidence type="ECO:0000256" key="1">
    <source>
        <dbReference type="SAM" id="MobiDB-lite"/>
    </source>
</evidence>
<sequence length="125" mass="14750">MTNTRLHGSYNSQNTLLQQKVSDSRDHKIWDCESALYDSYELVAFAHIIERKLLPFSPSHVRPPRLNLRAVMDKDKEENSYASSKTTTGSSQRRKHWWNRKNNYEIKKEIKKRMLPSCFLCCTKS</sequence>
<evidence type="ECO:0000313" key="3">
    <source>
        <dbReference type="Proteomes" id="UP001642260"/>
    </source>
</evidence>
<keyword evidence="3" id="KW-1185">Reference proteome</keyword>
<gene>
    <name evidence="2" type="ORF">ERUC_LOCUS39508</name>
</gene>
<feature type="compositionally biased region" description="Polar residues" evidence="1">
    <location>
        <begin position="80"/>
        <end position="91"/>
    </location>
</feature>
<dbReference type="PANTHER" id="PTHR33978">
    <property type="entry name" value="SERINE/THREONINE-KINASE"/>
    <property type="match status" value="1"/>
</dbReference>
<protein>
    <submittedName>
        <fullName evidence="2">Uncharacterized protein</fullName>
    </submittedName>
</protein>
<dbReference type="AlphaFoldDB" id="A0ABC8LT62"/>
<evidence type="ECO:0000313" key="2">
    <source>
        <dbReference type="EMBL" id="CAH8387025.1"/>
    </source>
</evidence>
<feature type="region of interest" description="Disordered" evidence="1">
    <location>
        <begin position="70"/>
        <end position="95"/>
    </location>
</feature>
<name>A0ABC8LT62_ERUVS</name>